<gene>
    <name evidence="3" type="ORF">MNBD_PLANCTO02-1535</name>
</gene>
<reference evidence="3" key="1">
    <citation type="submission" date="2018-06" db="EMBL/GenBank/DDBJ databases">
        <authorList>
            <person name="Zhirakovskaya E."/>
        </authorList>
    </citation>
    <scope>NUCLEOTIDE SEQUENCE</scope>
</reference>
<evidence type="ECO:0000313" key="3">
    <source>
        <dbReference type="EMBL" id="VAX39121.1"/>
    </source>
</evidence>
<dbReference type="Pfam" id="PF10135">
    <property type="entry name" value="Rod-binding"/>
    <property type="match status" value="1"/>
</dbReference>
<proteinExistence type="predicted"/>
<dbReference type="InterPro" id="IPR019301">
    <property type="entry name" value="Flagellar_prot_FlgJ_N"/>
</dbReference>
<feature type="domain" description="Flagellar protein FlgJ N-terminal" evidence="2">
    <location>
        <begin position="50"/>
        <end position="89"/>
    </location>
</feature>
<evidence type="ECO:0000259" key="2">
    <source>
        <dbReference type="Pfam" id="PF10135"/>
    </source>
</evidence>
<sequence>MTSISSLSSTQLNSLQQVGQSERLPQKEELTAQDAFQGFVAGTFYKMMLKSLRSAEQKPAYFHGGRAEDIFRGQLDQTISEDLAKEHGSAFSDPLFQVFTQQIRSAQAEGTIEKVSSNLTEAASRLK</sequence>
<feature type="compositionally biased region" description="Low complexity" evidence="1">
    <location>
        <begin position="1"/>
        <end position="17"/>
    </location>
</feature>
<dbReference type="EMBL" id="UOGL01000300">
    <property type="protein sequence ID" value="VAX39121.1"/>
    <property type="molecule type" value="Genomic_DNA"/>
</dbReference>
<dbReference type="AlphaFoldDB" id="A0A3B1DJM9"/>
<evidence type="ECO:0000256" key="1">
    <source>
        <dbReference type="SAM" id="MobiDB-lite"/>
    </source>
</evidence>
<protein>
    <recommendedName>
        <fullName evidence="2">Flagellar protein FlgJ N-terminal domain-containing protein</fullName>
    </recommendedName>
</protein>
<organism evidence="3">
    <name type="scientific">hydrothermal vent metagenome</name>
    <dbReference type="NCBI Taxonomy" id="652676"/>
    <lineage>
        <taxon>unclassified sequences</taxon>
        <taxon>metagenomes</taxon>
        <taxon>ecological metagenomes</taxon>
    </lineage>
</organism>
<name>A0A3B1DJM9_9ZZZZ</name>
<feature type="region of interest" description="Disordered" evidence="1">
    <location>
        <begin position="1"/>
        <end position="26"/>
    </location>
</feature>
<accession>A0A3B1DJM9</accession>